<gene>
    <name evidence="13" type="ORF">CLOSYM_01842</name>
</gene>
<dbReference type="SMART" id="SM00448">
    <property type="entry name" value="REC"/>
    <property type="match status" value="1"/>
</dbReference>
<evidence type="ECO:0000256" key="5">
    <source>
        <dbReference type="ARBA" id="ARBA00023012"/>
    </source>
</evidence>
<evidence type="ECO:0000256" key="8">
    <source>
        <dbReference type="ARBA" id="ARBA00023163"/>
    </source>
</evidence>
<evidence type="ECO:0000256" key="3">
    <source>
        <dbReference type="ARBA" id="ARBA00022490"/>
    </source>
</evidence>
<dbReference type="GO" id="GO:0005737">
    <property type="term" value="C:cytoplasm"/>
    <property type="evidence" value="ECO:0007669"/>
    <property type="project" value="UniProtKB-SubCell"/>
</dbReference>
<dbReference type="InterPro" id="IPR001789">
    <property type="entry name" value="Sig_transdc_resp-reg_receiver"/>
</dbReference>
<evidence type="ECO:0000256" key="1">
    <source>
        <dbReference type="ARBA" id="ARBA00004496"/>
    </source>
</evidence>
<feature type="domain" description="Response regulatory" evidence="12">
    <location>
        <begin position="13"/>
        <end position="130"/>
    </location>
</feature>
<evidence type="ECO:0000256" key="2">
    <source>
        <dbReference type="ARBA" id="ARBA00018672"/>
    </source>
</evidence>
<dbReference type="Pfam" id="PF00072">
    <property type="entry name" value="Response_reg"/>
    <property type="match status" value="1"/>
</dbReference>
<keyword evidence="8" id="KW-0804">Transcription</keyword>
<keyword evidence="3" id="KW-0963">Cytoplasm</keyword>
<evidence type="ECO:0000313" key="13">
    <source>
        <dbReference type="EMBL" id="ERI77799.1"/>
    </source>
</evidence>
<dbReference type="EMBL" id="AWSU01000142">
    <property type="protein sequence ID" value="ERI77799.1"/>
    <property type="molecule type" value="Genomic_DNA"/>
</dbReference>
<evidence type="ECO:0000256" key="6">
    <source>
        <dbReference type="ARBA" id="ARBA00023015"/>
    </source>
</evidence>
<dbReference type="PROSITE" id="PS01124">
    <property type="entry name" value="HTH_ARAC_FAMILY_2"/>
    <property type="match status" value="1"/>
</dbReference>
<organism evidence="13 14">
    <name type="scientific">[Clostridium] symbiosum ATCC 14940</name>
    <dbReference type="NCBI Taxonomy" id="411472"/>
    <lineage>
        <taxon>Bacteria</taxon>
        <taxon>Bacillati</taxon>
        <taxon>Bacillota</taxon>
        <taxon>Clostridia</taxon>
        <taxon>Lachnospirales</taxon>
        <taxon>Lachnospiraceae</taxon>
        <taxon>Otoolea</taxon>
    </lineage>
</organism>
<reference evidence="13 14" key="1">
    <citation type="submission" date="2013-07" db="EMBL/GenBank/DDBJ databases">
        <authorList>
            <person name="Weinstock G."/>
            <person name="Sodergren E."/>
            <person name="Wylie T."/>
            <person name="Fulton L."/>
            <person name="Fulton R."/>
            <person name="Fronick C."/>
            <person name="O'Laughlin M."/>
            <person name="Godfrey J."/>
            <person name="Miner T."/>
            <person name="Herter B."/>
            <person name="Appelbaum E."/>
            <person name="Cordes M."/>
            <person name="Lek S."/>
            <person name="Wollam A."/>
            <person name="Pepin K.H."/>
            <person name="Palsikar V.B."/>
            <person name="Mitreva M."/>
            <person name="Wilson R.K."/>
        </authorList>
    </citation>
    <scope>NUCLEOTIDE SEQUENCE [LARGE SCALE GENOMIC DNA]</scope>
    <source>
        <strain evidence="13 14">ATCC 14940</strain>
    </source>
</reference>
<dbReference type="Gene3D" id="1.10.10.60">
    <property type="entry name" value="Homeodomain-like"/>
    <property type="match status" value="2"/>
</dbReference>
<dbReference type="Proteomes" id="UP000016491">
    <property type="component" value="Unassembled WGS sequence"/>
</dbReference>
<keyword evidence="6" id="KW-0805">Transcription regulation</keyword>
<comment type="function">
    <text evidence="9">May play the central regulatory role in sporulation. It may be an element of the effector pathway responsible for the activation of sporulation genes in response to nutritional stress. Spo0A may act in concert with spo0H (a sigma factor) to control the expression of some genes that are critical to the sporulation process.</text>
</comment>
<dbReference type="InterPro" id="IPR018060">
    <property type="entry name" value="HTH_AraC"/>
</dbReference>
<dbReference type="PANTHER" id="PTHR42713:SF3">
    <property type="entry name" value="TRANSCRIPTIONAL REGULATORY PROTEIN HPTR"/>
    <property type="match status" value="1"/>
</dbReference>
<dbReference type="Pfam" id="PF17853">
    <property type="entry name" value="GGDEF_2"/>
    <property type="match status" value="1"/>
</dbReference>
<feature type="modified residue" description="4-aspartylphosphate" evidence="10">
    <location>
        <position position="65"/>
    </location>
</feature>
<dbReference type="InterPro" id="IPR011006">
    <property type="entry name" value="CheY-like_superfamily"/>
</dbReference>
<evidence type="ECO:0000256" key="9">
    <source>
        <dbReference type="ARBA" id="ARBA00024867"/>
    </source>
</evidence>
<evidence type="ECO:0000256" key="4">
    <source>
        <dbReference type="ARBA" id="ARBA00022553"/>
    </source>
</evidence>
<dbReference type="PANTHER" id="PTHR42713">
    <property type="entry name" value="HISTIDINE KINASE-RELATED"/>
    <property type="match status" value="1"/>
</dbReference>
<dbReference type="InterPro" id="IPR051552">
    <property type="entry name" value="HptR"/>
</dbReference>
<sequence>MIWGAKEAGRRMKILFVDDEKIIREGMAELIDWEKLGCDKPAMAESADKALRLLREEPFDLVITDIYMSKMSGIELAKQIRESWPSVKVMLLSAYEDFGYAREAIEAGVFKYLLKPVVPEEMEQAVLEAMKRVRSDRIVQDQVLETEKIVKVYRPQLARDFWRAVLRGEISDREDFGSRMNLAEIQPGGGPMSCMAIRLDGGQDRNSGQDRLSGEAFRMAVFHAASSAFGGCVECVRLSEGQAAVLLRFQPSGAALMEFSRFLEEELHQKVRIAVGRMVDDWMELPSSLRDAGMVLEAGAEGGQEAGRLIARSVQMIDENIGQEEFGVNDISEALHVSPGYFSRLFKRQMGLTCIEYITGKRIERAKQLLEHTNIKHQAIAQAVGYSNVYYFSMQFKKHTGETPGQYRKRVGKRDD</sequence>
<dbReference type="AlphaFoldDB" id="A0ABC9TZA9"/>
<comment type="caution">
    <text evidence="13">The sequence shown here is derived from an EMBL/GenBank/DDBJ whole genome shotgun (WGS) entry which is preliminary data.</text>
</comment>
<dbReference type="SUPFAM" id="SSF52172">
    <property type="entry name" value="CheY-like"/>
    <property type="match status" value="1"/>
</dbReference>
<dbReference type="InterPro" id="IPR009057">
    <property type="entry name" value="Homeodomain-like_sf"/>
</dbReference>
<dbReference type="GO" id="GO:0000160">
    <property type="term" value="P:phosphorelay signal transduction system"/>
    <property type="evidence" value="ECO:0007669"/>
    <property type="project" value="UniProtKB-KW"/>
</dbReference>
<evidence type="ECO:0000256" key="10">
    <source>
        <dbReference type="PROSITE-ProRule" id="PRU00169"/>
    </source>
</evidence>
<protein>
    <recommendedName>
        <fullName evidence="2">Stage 0 sporulation protein A homolog</fullName>
    </recommendedName>
</protein>
<dbReference type="GO" id="GO:0003677">
    <property type="term" value="F:DNA binding"/>
    <property type="evidence" value="ECO:0007669"/>
    <property type="project" value="UniProtKB-KW"/>
</dbReference>
<dbReference type="CDD" id="cd17536">
    <property type="entry name" value="REC_YesN-like"/>
    <property type="match status" value="1"/>
</dbReference>
<dbReference type="PROSITE" id="PS50110">
    <property type="entry name" value="RESPONSE_REGULATORY"/>
    <property type="match status" value="1"/>
</dbReference>
<keyword evidence="5" id="KW-0902">Two-component regulatory system</keyword>
<evidence type="ECO:0000313" key="14">
    <source>
        <dbReference type="Proteomes" id="UP000016491"/>
    </source>
</evidence>
<dbReference type="Gene3D" id="3.40.50.2300">
    <property type="match status" value="1"/>
</dbReference>
<evidence type="ECO:0000256" key="7">
    <source>
        <dbReference type="ARBA" id="ARBA00023125"/>
    </source>
</evidence>
<evidence type="ECO:0000259" key="11">
    <source>
        <dbReference type="PROSITE" id="PS01124"/>
    </source>
</evidence>
<accession>A0ABC9TZA9</accession>
<evidence type="ECO:0000259" key="12">
    <source>
        <dbReference type="PROSITE" id="PS50110"/>
    </source>
</evidence>
<dbReference type="InterPro" id="IPR041522">
    <property type="entry name" value="CdaR_GGDEF"/>
</dbReference>
<dbReference type="SUPFAM" id="SSF46689">
    <property type="entry name" value="Homeodomain-like"/>
    <property type="match status" value="2"/>
</dbReference>
<keyword evidence="4 10" id="KW-0597">Phosphoprotein</keyword>
<dbReference type="Pfam" id="PF12833">
    <property type="entry name" value="HTH_18"/>
    <property type="match status" value="1"/>
</dbReference>
<dbReference type="SMART" id="SM00342">
    <property type="entry name" value="HTH_ARAC"/>
    <property type="match status" value="1"/>
</dbReference>
<comment type="subcellular location">
    <subcellularLocation>
        <location evidence="1">Cytoplasm</location>
    </subcellularLocation>
</comment>
<name>A0ABC9TZA9_CLOSY</name>
<keyword evidence="7" id="KW-0238">DNA-binding</keyword>
<feature type="domain" description="HTH araC/xylS-type" evidence="11">
    <location>
        <begin position="311"/>
        <end position="410"/>
    </location>
</feature>
<proteinExistence type="predicted"/>